<dbReference type="RefSeq" id="WP_117201591.1">
    <property type="nucleotide sequence ID" value="NZ_JBHTBK010000027.1"/>
</dbReference>
<feature type="signal peptide" evidence="1">
    <location>
        <begin position="1"/>
        <end position="25"/>
    </location>
</feature>
<organism evidence="2 3">
    <name type="scientific">Cognatiluteimonas weifangensis</name>
    <dbReference type="NCBI Taxonomy" id="2303539"/>
    <lineage>
        <taxon>Bacteria</taxon>
        <taxon>Pseudomonadati</taxon>
        <taxon>Pseudomonadota</taxon>
        <taxon>Gammaproteobacteria</taxon>
        <taxon>Lysobacterales</taxon>
        <taxon>Lysobacteraceae</taxon>
        <taxon>Cognatiluteimonas</taxon>
    </lineage>
</organism>
<comment type="caution">
    <text evidence="2">The sequence shown here is derived from an EMBL/GenBank/DDBJ whole genome shotgun (WGS) entry which is preliminary data.</text>
</comment>
<gene>
    <name evidence="2" type="ORF">D0Y53_02320</name>
</gene>
<evidence type="ECO:0000313" key="2">
    <source>
        <dbReference type="EMBL" id="RFP61915.1"/>
    </source>
</evidence>
<dbReference type="AlphaFoldDB" id="A0A372DQT1"/>
<evidence type="ECO:0000256" key="1">
    <source>
        <dbReference type="SAM" id="SignalP"/>
    </source>
</evidence>
<dbReference type="EMBL" id="QVPD01000002">
    <property type="protein sequence ID" value="RFP61915.1"/>
    <property type="molecule type" value="Genomic_DNA"/>
</dbReference>
<dbReference type="Proteomes" id="UP000262917">
    <property type="component" value="Unassembled WGS sequence"/>
</dbReference>
<keyword evidence="1" id="KW-0732">Signal</keyword>
<protein>
    <recommendedName>
        <fullName evidence="4">DUF5666 domain-containing protein</fullName>
    </recommendedName>
</protein>
<keyword evidence="3" id="KW-1185">Reference proteome</keyword>
<name>A0A372DQT1_9GAMM</name>
<evidence type="ECO:0000313" key="3">
    <source>
        <dbReference type="Proteomes" id="UP000262917"/>
    </source>
</evidence>
<accession>A0A372DQT1</accession>
<sequence length="213" mass="22694">MSRLPLLSGLVLLVLALSVPPSAQAEMTTIDARWTGTIEIVREGTHVVTGAGGQQVAIKVRQEVRYELDGGEEAAVTSSHHEQMDTGHSTVVATGQGTGSVYAGAGFVDDGQGGRFYKRGWYVVTHGAPLATLVDIPRALEQVEVAPGVFLHTPDDYREQETYPITLVVAGATSLQALEGEHKADGLIQSVFLGNIDGTETITYRLKRKPGKA</sequence>
<proteinExistence type="predicted"/>
<feature type="chain" id="PRO_5016614708" description="DUF5666 domain-containing protein" evidence="1">
    <location>
        <begin position="26"/>
        <end position="213"/>
    </location>
</feature>
<evidence type="ECO:0008006" key="4">
    <source>
        <dbReference type="Google" id="ProtNLM"/>
    </source>
</evidence>
<reference evidence="2 3" key="1">
    <citation type="submission" date="2018-08" db="EMBL/GenBank/DDBJ databases">
        <title>Lysobacter weifangensis sp. nov., a new member of the family 'Xanthomonadaceae', isolated from soil in a farmland.</title>
        <authorList>
            <person name="Zhao H."/>
        </authorList>
    </citation>
    <scope>NUCLEOTIDE SEQUENCE [LARGE SCALE GENOMIC DNA]</scope>
    <source>
        <strain evidence="2 3">WF-2</strain>
    </source>
</reference>